<evidence type="ECO:0000256" key="6">
    <source>
        <dbReference type="HAMAP-Rule" id="MF_00197"/>
    </source>
</evidence>
<dbReference type="HAMAP" id="MF_00197">
    <property type="entry name" value="DAP_epimerase"/>
    <property type="match status" value="1"/>
</dbReference>
<feature type="active site" description="Proton acceptor" evidence="6">
    <location>
        <position position="223"/>
    </location>
</feature>
<dbReference type="Gene3D" id="3.10.310.10">
    <property type="entry name" value="Diaminopimelate Epimerase, Chain A, domain 1"/>
    <property type="match status" value="2"/>
</dbReference>
<comment type="catalytic activity">
    <reaction evidence="6">
        <text>(2S,6S)-2,6-diaminopimelate = meso-2,6-diaminopimelate</text>
        <dbReference type="Rhea" id="RHEA:15393"/>
        <dbReference type="ChEBI" id="CHEBI:57609"/>
        <dbReference type="ChEBI" id="CHEBI:57791"/>
        <dbReference type="EC" id="5.1.1.7"/>
    </reaction>
</comment>
<dbReference type="PANTHER" id="PTHR31689">
    <property type="entry name" value="DIAMINOPIMELATE EPIMERASE, CHLOROPLASTIC"/>
    <property type="match status" value="1"/>
</dbReference>
<evidence type="ECO:0000256" key="5">
    <source>
        <dbReference type="ARBA" id="ARBA00023235"/>
    </source>
</evidence>
<feature type="active site" description="Proton donor" evidence="6">
    <location>
        <position position="75"/>
    </location>
</feature>
<keyword evidence="2 6" id="KW-0963">Cytoplasm</keyword>
<dbReference type="Pfam" id="PF01678">
    <property type="entry name" value="DAP_epimerase"/>
    <property type="match status" value="2"/>
</dbReference>
<feature type="binding site" evidence="6">
    <location>
        <position position="196"/>
    </location>
    <ligand>
        <name>substrate</name>
    </ligand>
</feature>
<feature type="binding site" evidence="6">
    <location>
        <begin position="214"/>
        <end position="215"/>
    </location>
    <ligand>
        <name>substrate</name>
    </ligand>
</feature>
<keyword evidence="5 6" id="KW-0413">Isomerase</keyword>
<feature type="binding site" evidence="6">
    <location>
        <begin position="76"/>
        <end position="77"/>
    </location>
    <ligand>
        <name>substrate</name>
    </ligand>
</feature>
<feature type="site" description="Could be important to modulate the pK values of the two catalytic cysteine residues" evidence="6">
    <location>
        <position position="214"/>
    </location>
</feature>
<dbReference type="GO" id="GO:0005829">
    <property type="term" value="C:cytosol"/>
    <property type="evidence" value="ECO:0007669"/>
    <property type="project" value="TreeGrafter"/>
</dbReference>
<evidence type="ECO:0000256" key="4">
    <source>
        <dbReference type="ARBA" id="ARBA00023154"/>
    </source>
</evidence>
<evidence type="ECO:0000256" key="3">
    <source>
        <dbReference type="ARBA" id="ARBA00022605"/>
    </source>
</evidence>
<evidence type="ECO:0000256" key="2">
    <source>
        <dbReference type="ARBA" id="ARBA00022490"/>
    </source>
</evidence>
<evidence type="ECO:0000313" key="9">
    <source>
        <dbReference type="Proteomes" id="UP000297475"/>
    </source>
</evidence>
<feature type="binding site" evidence="6">
    <location>
        <position position="13"/>
    </location>
    <ligand>
        <name>substrate</name>
    </ligand>
</feature>
<feature type="site" description="Important for dimerization" evidence="6">
    <location>
        <position position="274"/>
    </location>
</feature>
<dbReference type="EC" id="5.1.1.7" evidence="6 7"/>
<accession>A0A4Z0W6A4</accession>
<feature type="site" description="Could be important to modulate the pK values of the two catalytic cysteine residues" evidence="6">
    <location>
        <position position="164"/>
    </location>
</feature>
<dbReference type="SUPFAM" id="SSF54506">
    <property type="entry name" value="Diaminopimelate epimerase-like"/>
    <property type="match status" value="1"/>
</dbReference>
<comment type="caution">
    <text evidence="8">The sequence shown here is derived from an EMBL/GenBank/DDBJ whole genome shotgun (WGS) entry which is preliminary data.</text>
</comment>
<dbReference type="AlphaFoldDB" id="A0A4Z0W6A4"/>
<keyword evidence="9" id="KW-1185">Reference proteome</keyword>
<dbReference type="PANTHER" id="PTHR31689:SF0">
    <property type="entry name" value="DIAMINOPIMELATE EPIMERASE"/>
    <property type="match status" value="1"/>
</dbReference>
<comment type="subunit">
    <text evidence="6">Homodimer.</text>
</comment>
<reference evidence="8 9" key="1">
    <citation type="submission" date="2019-04" db="EMBL/GenBank/DDBJ databases">
        <title>Natronospirillum operosus gen. nov., sp. nov., a haloalkaliphilic satellite isolated from decaying biomass of laboratory culture of cyanobacterium Geitlerinema sp. and proposal of Natronospirillaceae fam. nov. and Saccharospirillaceae fam. nov.</title>
        <authorList>
            <person name="Kevbrin V."/>
            <person name="Boltyanskaya Y."/>
            <person name="Koziaeva V."/>
            <person name="Grouzdev D.S."/>
            <person name="Park M."/>
            <person name="Cho J."/>
        </authorList>
    </citation>
    <scope>NUCLEOTIDE SEQUENCE [LARGE SCALE GENOMIC DNA]</scope>
    <source>
        <strain evidence="8 9">G-116</strain>
    </source>
</reference>
<evidence type="ECO:0000256" key="7">
    <source>
        <dbReference type="NCBIfam" id="TIGR00652"/>
    </source>
</evidence>
<dbReference type="GO" id="GO:0008837">
    <property type="term" value="F:diaminopimelate epimerase activity"/>
    <property type="evidence" value="ECO:0007669"/>
    <property type="project" value="UniProtKB-UniRule"/>
</dbReference>
<evidence type="ECO:0000313" key="8">
    <source>
        <dbReference type="EMBL" id="TGG91663.1"/>
    </source>
</evidence>
<dbReference type="Proteomes" id="UP000297475">
    <property type="component" value="Unassembled WGS sequence"/>
</dbReference>
<gene>
    <name evidence="6 8" type="primary">dapF</name>
    <name evidence="8" type="ORF">E4656_14785</name>
</gene>
<feature type="binding site" evidence="6">
    <location>
        <begin position="224"/>
        <end position="225"/>
    </location>
    <ligand>
        <name>substrate</name>
    </ligand>
</feature>
<feature type="binding site" evidence="6">
    <location>
        <position position="66"/>
    </location>
    <ligand>
        <name>substrate</name>
    </ligand>
</feature>
<dbReference type="InterPro" id="IPR001653">
    <property type="entry name" value="DAP_epimerase_DapF"/>
</dbReference>
<dbReference type="UniPathway" id="UPA00034">
    <property type="reaction ID" value="UER00025"/>
</dbReference>
<comment type="function">
    <text evidence="6">Catalyzes the stereoinversion of LL-2,6-diaminopimelate (L,L-DAP) to meso-diaminopimelate (meso-DAP), a precursor of L-lysine and an essential component of the bacterial peptidoglycan.</text>
</comment>
<comment type="pathway">
    <text evidence="6">Amino-acid biosynthesis; L-lysine biosynthesis via DAP pathway; DL-2,6-diaminopimelate from LL-2,6-diaminopimelate: step 1/1.</text>
</comment>
<name>A0A4Z0W6A4_9GAMM</name>
<keyword evidence="4 6" id="KW-0457">Lysine biosynthesis</keyword>
<evidence type="ECO:0000256" key="1">
    <source>
        <dbReference type="ARBA" id="ARBA00010219"/>
    </source>
</evidence>
<protein>
    <recommendedName>
        <fullName evidence="6 7">Diaminopimelate epimerase</fullName>
        <shortName evidence="6">DAP epimerase</shortName>
        <ecNumber evidence="6 7">5.1.1.7</ecNumber>
    </recommendedName>
    <alternativeName>
        <fullName evidence="6">PLP-independent amino acid racemase</fullName>
    </alternativeName>
</protein>
<comment type="similarity">
    <text evidence="1 6">Belongs to the diaminopimelate epimerase family.</text>
</comment>
<dbReference type="NCBIfam" id="TIGR00652">
    <property type="entry name" value="DapF"/>
    <property type="match status" value="1"/>
</dbReference>
<comment type="subcellular location">
    <subcellularLocation>
        <location evidence="6">Cytoplasm</location>
    </subcellularLocation>
</comment>
<keyword evidence="3 6" id="KW-0028">Amino-acid biosynthesis</keyword>
<dbReference type="RefSeq" id="WP_135484074.1">
    <property type="nucleotide sequence ID" value="NZ_SRMF01000007.1"/>
</dbReference>
<dbReference type="OrthoDB" id="9805408at2"/>
<organism evidence="8 9">
    <name type="scientific">Natronospirillum operosum</name>
    <dbReference type="NCBI Taxonomy" id="2759953"/>
    <lineage>
        <taxon>Bacteria</taxon>
        <taxon>Pseudomonadati</taxon>
        <taxon>Pseudomonadota</taxon>
        <taxon>Gammaproteobacteria</taxon>
        <taxon>Oceanospirillales</taxon>
        <taxon>Natronospirillaceae</taxon>
        <taxon>Natronospirillum</taxon>
    </lineage>
</organism>
<sequence length="282" mass="29953">MRIRFSKMHGLGNDFMVIDGVTQDITLTREQVRAWGDRHFGVGFDQLLLVQPPESPDVAFRYRIYNADGDEVEQCGNGARCFAAFVRRQGLTANSVIPVQTSGGRLELTVLADGQVRVNMGVPRLALDEVPFRASAPGQAGRQTVALAGGRTVTLTPVSMGNPHGVLLVDEPPSDELLADLGPQLEQHEAFPARANIGFLQVLDASSGRLRVYERGVGETLACGSGACAALVAARLHGVMGATVTLHLNGGDIGLSWAGAGEPVYMTGPATFVYDGEINQEA</sequence>
<dbReference type="GO" id="GO:0009089">
    <property type="term" value="P:lysine biosynthetic process via diaminopimelate"/>
    <property type="evidence" value="ECO:0007669"/>
    <property type="project" value="UniProtKB-UniRule"/>
</dbReference>
<dbReference type="EMBL" id="SRMF01000007">
    <property type="protein sequence ID" value="TGG91663.1"/>
    <property type="molecule type" value="Genomic_DNA"/>
</dbReference>
<feature type="binding site" evidence="6">
    <location>
        <position position="162"/>
    </location>
    <ligand>
        <name>substrate</name>
    </ligand>
</feature>
<dbReference type="FunFam" id="3.10.310.10:FF:000001">
    <property type="entry name" value="Diaminopimelate epimerase"/>
    <property type="match status" value="1"/>
</dbReference>
<proteinExistence type="inferred from homology"/>
<feature type="binding site" evidence="6">
    <location>
        <position position="46"/>
    </location>
    <ligand>
        <name>substrate</name>
    </ligand>
</feature>